<protein>
    <recommendedName>
        <fullName evidence="1">Zinc finger CGNR domain-containing protein</fullName>
    </recommendedName>
</protein>
<gene>
    <name evidence="2" type="ORF">AWN90_00310</name>
</gene>
<accession>A0A164KCR2</accession>
<dbReference type="InterPro" id="IPR023286">
    <property type="entry name" value="ABATE_dom_sf"/>
</dbReference>
<sequence>MRAEFPDFRLGAVLATSFTATLTERRGNAVERIPTPQRLVDWLAVNGLAVDSCTPAQLDLARELRESIHAAATAAAIGDPLPAAAVGVINGRSVRGRAAAILTPEGTRHWRLGSASGVDDALGVIAADAIAILSGERDGKLALCASPTCRAAFFDTSQSRTRKWCDMNTCGNRQKKARFNAKKPAERR</sequence>
<evidence type="ECO:0000259" key="1">
    <source>
        <dbReference type="Pfam" id="PF11706"/>
    </source>
</evidence>
<dbReference type="STRING" id="455432.AWN90_00310"/>
<dbReference type="Proteomes" id="UP000076512">
    <property type="component" value="Unassembled WGS sequence"/>
</dbReference>
<proteinExistence type="predicted"/>
<dbReference type="OrthoDB" id="123307at2"/>
<dbReference type="PANTHER" id="PTHR35525">
    <property type="entry name" value="BLL6575 PROTEIN"/>
    <property type="match status" value="1"/>
</dbReference>
<organism evidence="2 3">
    <name type="scientific">Nocardia terpenica</name>
    <dbReference type="NCBI Taxonomy" id="455432"/>
    <lineage>
        <taxon>Bacteria</taxon>
        <taxon>Bacillati</taxon>
        <taxon>Actinomycetota</taxon>
        <taxon>Actinomycetes</taxon>
        <taxon>Mycobacteriales</taxon>
        <taxon>Nocardiaceae</taxon>
        <taxon>Nocardia</taxon>
    </lineage>
</organism>
<name>A0A164KCR2_9NOCA</name>
<dbReference type="PANTHER" id="PTHR35525:SF3">
    <property type="entry name" value="BLL6575 PROTEIN"/>
    <property type="match status" value="1"/>
</dbReference>
<dbReference type="Pfam" id="PF07336">
    <property type="entry name" value="ABATE"/>
    <property type="match status" value="1"/>
</dbReference>
<comment type="caution">
    <text evidence="2">The sequence shown here is derived from an EMBL/GenBank/DDBJ whole genome shotgun (WGS) entry which is preliminary data.</text>
</comment>
<dbReference type="Pfam" id="PF11706">
    <property type="entry name" value="zf-CGNR"/>
    <property type="match status" value="1"/>
</dbReference>
<evidence type="ECO:0000313" key="3">
    <source>
        <dbReference type="Proteomes" id="UP000076512"/>
    </source>
</evidence>
<reference evidence="2 3" key="1">
    <citation type="submission" date="2016-04" db="EMBL/GenBank/DDBJ databases">
        <authorList>
            <person name="Evans L.H."/>
            <person name="Alamgir A."/>
            <person name="Owens N."/>
            <person name="Weber N.D."/>
            <person name="Virtaneva K."/>
            <person name="Barbian K."/>
            <person name="Babar A."/>
            <person name="Rosenke K."/>
        </authorList>
    </citation>
    <scope>NUCLEOTIDE SEQUENCE [LARGE SCALE GENOMIC DNA]</scope>
    <source>
        <strain evidence="2 3">IFM 0406</strain>
    </source>
</reference>
<dbReference type="EMBL" id="LWGR01000012">
    <property type="protein sequence ID" value="KZM71266.1"/>
    <property type="molecule type" value="Genomic_DNA"/>
</dbReference>
<dbReference type="Gene3D" id="1.10.3300.10">
    <property type="entry name" value="Jann2411-like domain"/>
    <property type="match status" value="1"/>
</dbReference>
<feature type="domain" description="Zinc finger CGNR" evidence="1">
    <location>
        <begin position="141"/>
        <end position="183"/>
    </location>
</feature>
<evidence type="ECO:0000313" key="2">
    <source>
        <dbReference type="EMBL" id="KZM71266.1"/>
    </source>
</evidence>
<dbReference type="SUPFAM" id="SSF160904">
    <property type="entry name" value="Jann2411-like"/>
    <property type="match status" value="1"/>
</dbReference>
<dbReference type="InterPro" id="IPR021005">
    <property type="entry name" value="Znf_CGNR"/>
</dbReference>
<dbReference type="AlphaFoldDB" id="A0A164KCR2"/>
<dbReference type="InterPro" id="IPR010852">
    <property type="entry name" value="ABATE"/>
</dbReference>
<dbReference type="RefSeq" id="WP_067576628.1">
    <property type="nucleotide sequence ID" value="NZ_JABMCZ010000003.1"/>
</dbReference>
<keyword evidence="3" id="KW-1185">Reference proteome</keyword>